<name>A0A4S8KUA2_DENBC</name>
<accession>A0A4S8KUA2</accession>
<sequence length="690" mass="78704">MSSSTLLPCQRTKEKAEQLKSRLKPKAQVVTTEVQSDTPPSSLCQTLEEDEMTRCSQPATHGYLTPTRCAVHHGQYITMTKSYKDASKIVDEILGGNVIPTQEKIQKLKDHKDCLEKARWVRKYVEAVRKERTGREIHHKRFFLKVDDGHKIRMRNLAKVMASTVEALDALQARALELYMADNPDYEWDSRQQKSLSDEASVKNMIDLTGMNRQGQPNTGKRANESEDDDLIELSLRKEKEGYLNIFKDLLNPFLEDETQEEDLFAKRERAITRIHIRQFVRSICYYDPILWERTKDKVSFEDLFLHDDFTLDDVLRFLILSRKQLEIGLLWMKDSVMEACIMASAPDQKSEIDKAANIGDQKFVREARVRVLGGWIYNKRHERPMTNEGWHPIPANIENRFVRLCNNFNDLHSFLSFTALNRDKPPSWCDPQSHAPRNHLSLSGVVVADMISPNFPLKGPVPTKHPAKRGGIVTWAEIEARAYISETDPGQEVETFGGLEEEPLPQIRGRNFEAPFTSPNNVPVGRGEWDTKVTRTGLDILYSTEGPAKGYLVSAKHESGWFFFFKRFPVKYFVIIDVQQGRAVSHLAKAVAWAALRAQGFAKGEYDARNYARASDQLFQERAKERYSWKPSSSWGTTSMEADMQSAAPITASPSTSSQKPLSNIDPSRALPKLRGMFSSRKADSVEKK</sequence>
<evidence type="ECO:0000256" key="1">
    <source>
        <dbReference type="SAM" id="MobiDB-lite"/>
    </source>
</evidence>
<dbReference type="EMBL" id="ML180022">
    <property type="protein sequence ID" value="THU79462.1"/>
    <property type="molecule type" value="Genomic_DNA"/>
</dbReference>
<proteinExistence type="predicted"/>
<evidence type="ECO:0000313" key="2">
    <source>
        <dbReference type="EMBL" id="THU79462.1"/>
    </source>
</evidence>
<dbReference type="AlphaFoldDB" id="A0A4S8KUA2"/>
<organism evidence="2 3">
    <name type="scientific">Dendrothele bispora (strain CBS 962.96)</name>
    <dbReference type="NCBI Taxonomy" id="1314807"/>
    <lineage>
        <taxon>Eukaryota</taxon>
        <taxon>Fungi</taxon>
        <taxon>Dikarya</taxon>
        <taxon>Basidiomycota</taxon>
        <taxon>Agaricomycotina</taxon>
        <taxon>Agaricomycetes</taxon>
        <taxon>Agaricomycetidae</taxon>
        <taxon>Agaricales</taxon>
        <taxon>Agaricales incertae sedis</taxon>
        <taxon>Dendrothele</taxon>
    </lineage>
</organism>
<feature type="compositionally biased region" description="Low complexity" evidence="1">
    <location>
        <begin position="647"/>
        <end position="659"/>
    </location>
</feature>
<dbReference type="OrthoDB" id="2756263at2759"/>
<reference evidence="2 3" key="1">
    <citation type="journal article" date="2019" name="Nat. Ecol. Evol.">
        <title>Megaphylogeny resolves global patterns of mushroom evolution.</title>
        <authorList>
            <person name="Varga T."/>
            <person name="Krizsan K."/>
            <person name="Foldi C."/>
            <person name="Dima B."/>
            <person name="Sanchez-Garcia M."/>
            <person name="Sanchez-Ramirez S."/>
            <person name="Szollosi G.J."/>
            <person name="Szarkandi J.G."/>
            <person name="Papp V."/>
            <person name="Albert L."/>
            <person name="Andreopoulos W."/>
            <person name="Angelini C."/>
            <person name="Antonin V."/>
            <person name="Barry K.W."/>
            <person name="Bougher N.L."/>
            <person name="Buchanan P."/>
            <person name="Buyck B."/>
            <person name="Bense V."/>
            <person name="Catcheside P."/>
            <person name="Chovatia M."/>
            <person name="Cooper J."/>
            <person name="Damon W."/>
            <person name="Desjardin D."/>
            <person name="Finy P."/>
            <person name="Geml J."/>
            <person name="Haridas S."/>
            <person name="Hughes K."/>
            <person name="Justo A."/>
            <person name="Karasinski D."/>
            <person name="Kautmanova I."/>
            <person name="Kiss B."/>
            <person name="Kocsube S."/>
            <person name="Kotiranta H."/>
            <person name="LaButti K.M."/>
            <person name="Lechner B.E."/>
            <person name="Liimatainen K."/>
            <person name="Lipzen A."/>
            <person name="Lukacs Z."/>
            <person name="Mihaltcheva S."/>
            <person name="Morgado L.N."/>
            <person name="Niskanen T."/>
            <person name="Noordeloos M.E."/>
            <person name="Ohm R.A."/>
            <person name="Ortiz-Santana B."/>
            <person name="Ovrebo C."/>
            <person name="Racz N."/>
            <person name="Riley R."/>
            <person name="Savchenko A."/>
            <person name="Shiryaev A."/>
            <person name="Soop K."/>
            <person name="Spirin V."/>
            <person name="Szebenyi C."/>
            <person name="Tomsovsky M."/>
            <person name="Tulloss R.E."/>
            <person name="Uehling J."/>
            <person name="Grigoriev I.V."/>
            <person name="Vagvolgyi C."/>
            <person name="Papp T."/>
            <person name="Martin F.M."/>
            <person name="Miettinen O."/>
            <person name="Hibbett D.S."/>
            <person name="Nagy L.G."/>
        </authorList>
    </citation>
    <scope>NUCLEOTIDE SEQUENCE [LARGE SCALE GENOMIC DNA]</scope>
    <source>
        <strain evidence="2 3">CBS 962.96</strain>
    </source>
</reference>
<protein>
    <submittedName>
        <fullName evidence="2">Uncharacterized protein</fullName>
    </submittedName>
</protein>
<feature type="region of interest" description="Disordered" evidence="1">
    <location>
        <begin position="631"/>
        <end position="690"/>
    </location>
</feature>
<gene>
    <name evidence="2" type="ORF">K435DRAFT_832139</name>
</gene>
<keyword evidence="3" id="KW-1185">Reference proteome</keyword>
<evidence type="ECO:0000313" key="3">
    <source>
        <dbReference type="Proteomes" id="UP000297245"/>
    </source>
</evidence>
<feature type="compositionally biased region" description="Polar residues" evidence="1">
    <location>
        <begin position="631"/>
        <end position="641"/>
    </location>
</feature>
<dbReference type="Proteomes" id="UP000297245">
    <property type="component" value="Unassembled WGS sequence"/>
</dbReference>